<organism evidence="1 2">
    <name type="scientific">Allacma fusca</name>
    <dbReference type="NCBI Taxonomy" id="39272"/>
    <lineage>
        <taxon>Eukaryota</taxon>
        <taxon>Metazoa</taxon>
        <taxon>Ecdysozoa</taxon>
        <taxon>Arthropoda</taxon>
        <taxon>Hexapoda</taxon>
        <taxon>Collembola</taxon>
        <taxon>Symphypleona</taxon>
        <taxon>Sminthuridae</taxon>
        <taxon>Allacma</taxon>
    </lineage>
</organism>
<evidence type="ECO:0000313" key="2">
    <source>
        <dbReference type="Proteomes" id="UP000708208"/>
    </source>
</evidence>
<accession>A0A8J2P901</accession>
<keyword evidence="2" id="KW-1185">Reference proteome</keyword>
<proteinExistence type="predicted"/>
<protein>
    <submittedName>
        <fullName evidence="1">Uncharacterized protein</fullName>
    </submittedName>
</protein>
<sequence>MQNTRSMQVESITWNTSLASEHEPFVTKWSRDTRIPASCCTSRNFTLRSSGHFCILFYNMGNLNILLSLRLCIYALGICQKMR</sequence>
<reference evidence="1" key="1">
    <citation type="submission" date="2021-06" db="EMBL/GenBank/DDBJ databases">
        <authorList>
            <person name="Hodson N. C."/>
            <person name="Mongue J. A."/>
            <person name="Jaron S. K."/>
        </authorList>
    </citation>
    <scope>NUCLEOTIDE SEQUENCE</scope>
</reference>
<comment type="caution">
    <text evidence="1">The sequence shown here is derived from an EMBL/GenBank/DDBJ whole genome shotgun (WGS) entry which is preliminary data.</text>
</comment>
<dbReference type="Proteomes" id="UP000708208">
    <property type="component" value="Unassembled WGS sequence"/>
</dbReference>
<dbReference type="EMBL" id="CAJVCH010160299">
    <property type="protein sequence ID" value="CAG7728226.1"/>
    <property type="molecule type" value="Genomic_DNA"/>
</dbReference>
<dbReference type="AlphaFoldDB" id="A0A8J2P901"/>
<feature type="non-terminal residue" evidence="1">
    <location>
        <position position="1"/>
    </location>
</feature>
<name>A0A8J2P901_9HEXA</name>
<evidence type="ECO:0000313" key="1">
    <source>
        <dbReference type="EMBL" id="CAG7728226.1"/>
    </source>
</evidence>
<gene>
    <name evidence="1" type="ORF">AFUS01_LOCUS17022</name>
</gene>